<proteinExistence type="predicted"/>
<organism evidence="2 3">
    <name type="scientific">Fragilariopsis cylindrus CCMP1102</name>
    <dbReference type="NCBI Taxonomy" id="635003"/>
    <lineage>
        <taxon>Eukaryota</taxon>
        <taxon>Sar</taxon>
        <taxon>Stramenopiles</taxon>
        <taxon>Ochrophyta</taxon>
        <taxon>Bacillariophyta</taxon>
        <taxon>Bacillariophyceae</taxon>
        <taxon>Bacillariophycidae</taxon>
        <taxon>Bacillariales</taxon>
        <taxon>Bacillariaceae</taxon>
        <taxon>Fragilariopsis</taxon>
    </lineage>
</organism>
<dbReference type="OrthoDB" id="5327538at2759"/>
<keyword evidence="3" id="KW-1185">Reference proteome</keyword>
<dbReference type="EMBL" id="KV784361">
    <property type="protein sequence ID" value="OEU13708.1"/>
    <property type="molecule type" value="Genomic_DNA"/>
</dbReference>
<sequence length="111" mass="12156">MMKPDAESIVAAMKTAVKVTPSLKSRFNAVVEFRISEDGGNVVKERIDISKKKKNDDDAADLIVTINAPTSFMQGKLKIKGNMALAMKLALVLNATRKVLLDNKKKPLSKL</sequence>
<dbReference type="InterPro" id="IPR036527">
    <property type="entry name" value="SCP2_sterol-bd_dom_sf"/>
</dbReference>
<name>A0A1E7F687_9STRA</name>
<protein>
    <recommendedName>
        <fullName evidence="1">SCP2 domain-containing protein</fullName>
    </recommendedName>
</protein>
<gene>
    <name evidence="2" type="ORF">FRACYDRAFT_242051</name>
</gene>
<reference evidence="2 3" key="1">
    <citation type="submission" date="2016-09" db="EMBL/GenBank/DDBJ databases">
        <title>Extensive genetic diversity and differential bi-allelic expression allows diatom success in the polar Southern Ocean.</title>
        <authorList>
            <consortium name="DOE Joint Genome Institute"/>
            <person name="Mock T."/>
            <person name="Otillar R.P."/>
            <person name="Strauss J."/>
            <person name="Dupont C."/>
            <person name="Frickenhaus S."/>
            <person name="Maumus F."/>
            <person name="Mcmullan M."/>
            <person name="Sanges R."/>
            <person name="Schmutz J."/>
            <person name="Toseland A."/>
            <person name="Valas R."/>
            <person name="Veluchamy A."/>
            <person name="Ward B.J."/>
            <person name="Allen A."/>
            <person name="Barry K."/>
            <person name="Falciatore A."/>
            <person name="Ferrante M."/>
            <person name="Fortunato A.E."/>
            <person name="Gloeckner G."/>
            <person name="Gruber A."/>
            <person name="Hipkin R."/>
            <person name="Janech M."/>
            <person name="Kroth P."/>
            <person name="Leese F."/>
            <person name="Lindquist E."/>
            <person name="Lyon B.R."/>
            <person name="Martin J."/>
            <person name="Mayer C."/>
            <person name="Parker M."/>
            <person name="Quesneville H."/>
            <person name="Raymond J."/>
            <person name="Uhlig C."/>
            <person name="Valentin K.U."/>
            <person name="Worden A.Z."/>
            <person name="Armbrust E.V."/>
            <person name="Bowler C."/>
            <person name="Green B."/>
            <person name="Moulton V."/>
            <person name="Van Oosterhout C."/>
            <person name="Grigoriev I."/>
        </authorList>
    </citation>
    <scope>NUCLEOTIDE SEQUENCE [LARGE SCALE GENOMIC DNA]</scope>
    <source>
        <strain evidence="2 3">CCMP1102</strain>
    </source>
</reference>
<dbReference type="Pfam" id="PF02036">
    <property type="entry name" value="SCP2"/>
    <property type="match status" value="1"/>
</dbReference>
<feature type="domain" description="SCP2" evidence="1">
    <location>
        <begin position="55"/>
        <end position="93"/>
    </location>
</feature>
<dbReference type="SUPFAM" id="SSF55718">
    <property type="entry name" value="SCP-like"/>
    <property type="match status" value="1"/>
</dbReference>
<dbReference type="AlphaFoldDB" id="A0A1E7F687"/>
<evidence type="ECO:0000313" key="3">
    <source>
        <dbReference type="Proteomes" id="UP000095751"/>
    </source>
</evidence>
<dbReference type="Proteomes" id="UP000095751">
    <property type="component" value="Unassembled WGS sequence"/>
</dbReference>
<dbReference type="InParanoid" id="A0A1E7F687"/>
<dbReference type="Gene3D" id="3.30.1050.10">
    <property type="entry name" value="SCP2 sterol-binding domain"/>
    <property type="match status" value="2"/>
</dbReference>
<evidence type="ECO:0000313" key="2">
    <source>
        <dbReference type="EMBL" id="OEU13708.1"/>
    </source>
</evidence>
<evidence type="ECO:0000259" key="1">
    <source>
        <dbReference type="Pfam" id="PF02036"/>
    </source>
</evidence>
<dbReference type="KEGG" id="fcy:FRACYDRAFT_242051"/>
<accession>A0A1E7F687</accession>
<dbReference type="InterPro" id="IPR003033">
    <property type="entry name" value="SCP2_sterol-bd_dom"/>
</dbReference>